<name>A0ACC3DSB2_9PEZI</name>
<evidence type="ECO:0000313" key="2">
    <source>
        <dbReference type="Proteomes" id="UP001186974"/>
    </source>
</evidence>
<proteinExistence type="predicted"/>
<evidence type="ECO:0000313" key="1">
    <source>
        <dbReference type="EMBL" id="KAK3079445.1"/>
    </source>
</evidence>
<dbReference type="Proteomes" id="UP001186974">
    <property type="component" value="Unassembled WGS sequence"/>
</dbReference>
<accession>A0ACC3DSB2</accession>
<keyword evidence="2" id="KW-1185">Reference proteome</keyword>
<reference evidence="1" key="1">
    <citation type="submission" date="2024-09" db="EMBL/GenBank/DDBJ databases">
        <title>Black Yeasts Isolated from many extreme environments.</title>
        <authorList>
            <person name="Coleine C."/>
            <person name="Stajich J.E."/>
            <person name="Selbmann L."/>
        </authorList>
    </citation>
    <scope>NUCLEOTIDE SEQUENCE</scope>
    <source>
        <strain evidence="1">CCFEE 5737</strain>
    </source>
</reference>
<gene>
    <name evidence="1" type="ORF">LTS18_004843</name>
</gene>
<protein>
    <submittedName>
        <fullName evidence="1">Uncharacterized protein</fullName>
    </submittedName>
</protein>
<organism evidence="1 2">
    <name type="scientific">Coniosporium uncinatum</name>
    <dbReference type="NCBI Taxonomy" id="93489"/>
    <lineage>
        <taxon>Eukaryota</taxon>
        <taxon>Fungi</taxon>
        <taxon>Dikarya</taxon>
        <taxon>Ascomycota</taxon>
        <taxon>Pezizomycotina</taxon>
        <taxon>Dothideomycetes</taxon>
        <taxon>Dothideomycetes incertae sedis</taxon>
        <taxon>Coniosporium</taxon>
    </lineage>
</organism>
<sequence length="578" mass="64080">MTPSPEPTSPSEPSTPEQVPRHLDPLTPKPKDLPMLETIPATPVQLRSDLPSNMSATGPCTEESSQDTSRASSVDFSERTDSPSPSVSPTLAVSACPMLDRSLSTASSISELDARSTSSRLSDSGIPRRRGYLRPQATTFADSAKNRDSVMNLGSIAHLQYYFARTGLLDGKGAQMANSRKSSSTVSSRAPSGSEPDQRNSLLSSSPDAFSSYSPSGLPLEATDGFLESPVEEHGELNFDGSLMPAPTVSTYKQTSIYVAPPPDMPTLRRELRDSLAATQEVLQDIEKSHDSNLVVPPSPATDGADENQGWHEIQGLNLLDVSTLAIRAARNYYTAHDRPQRLYAIKSERQIRGDLYSVLDVLKRMAGRNFSGGIRAAERIAIEAWIQSISALLRTEESQDKAEHEEWEARTWTRGDWTGKQRARECAFLKSFMNETEEGEELPVWTDPAHPSQRGMLLTPFLQRFRDGKLLVRLHNEVVRRSKRQFGEIKTYHTDTAKPYRCAENLRFWVKAAELRWDVKVQVDVMGVVGGSGDAAWKGFDEALLKWCKAVREEVTAEWREGLERGKEGGEMMSTQY</sequence>
<dbReference type="EMBL" id="JAWDJW010001142">
    <property type="protein sequence ID" value="KAK3079445.1"/>
    <property type="molecule type" value="Genomic_DNA"/>
</dbReference>
<comment type="caution">
    <text evidence="1">The sequence shown here is derived from an EMBL/GenBank/DDBJ whole genome shotgun (WGS) entry which is preliminary data.</text>
</comment>